<gene>
    <name evidence="2" type="ORF">UFOPK3472_04354</name>
</gene>
<evidence type="ECO:0000313" key="2">
    <source>
        <dbReference type="EMBL" id="CAB4935700.1"/>
    </source>
</evidence>
<feature type="compositionally biased region" description="Polar residues" evidence="1">
    <location>
        <begin position="34"/>
        <end position="66"/>
    </location>
</feature>
<dbReference type="EMBL" id="CAFBLX010000541">
    <property type="protein sequence ID" value="CAB4935700.1"/>
    <property type="molecule type" value="Genomic_DNA"/>
</dbReference>
<protein>
    <submittedName>
        <fullName evidence="2">Unannotated protein</fullName>
    </submittedName>
</protein>
<reference evidence="2" key="1">
    <citation type="submission" date="2020-05" db="EMBL/GenBank/DDBJ databases">
        <authorList>
            <person name="Chiriac C."/>
            <person name="Salcher M."/>
            <person name="Ghai R."/>
            <person name="Kavagutti S V."/>
        </authorList>
    </citation>
    <scope>NUCLEOTIDE SEQUENCE</scope>
</reference>
<organism evidence="2">
    <name type="scientific">freshwater metagenome</name>
    <dbReference type="NCBI Taxonomy" id="449393"/>
    <lineage>
        <taxon>unclassified sequences</taxon>
        <taxon>metagenomes</taxon>
        <taxon>ecological metagenomes</taxon>
    </lineage>
</organism>
<proteinExistence type="predicted"/>
<accession>A0A6J7IY81</accession>
<sequence length="110" mass="11118">MSVPRAALTRATRRIAISELPPISKKLEVALTCATPSRSAKTPATISSTGFSGPTNSDAATVNSGAGSAFRSSLPLALRGSESSTTTCEGTMYPGSRRPASAITSAESTA</sequence>
<feature type="compositionally biased region" description="Low complexity" evidence="1">
    <location>
        <begin position="80"/>
        <end position="91"/>
    </location>
</feature>
<evidence type="ECO:0000256" key="1">
    <source>
        <dbReference type="SAM" id="MobiDB-lite"/>
    </source>
</evidence>
<name>A0A6J7IY81_9ZZZZ</name>
<dbReference type="AlphaFoldDB" id="A0A6J7IY81"/>
<feature type="region of interest" description="Disordered" evidence="1">
    <location>
        <begin position="34"/>
        <end position="110"/>
    </location>
</feature>